<evidence type="ECO:0000313" key="2">
    <source>
        <dbReference type="Proteomes" id="UP000789396"/>
    </source>
</evidence>
<name>A0A9N9P777_9GLOM</name>
<evidence type="ECO:0000313" key="1">
    <source>
        <dbReference type="EMBL" id="CAG8790075.1"/>
    </source>
</evidence>
<dbReference type="EMBL" id="CAJVPZ010060320">
    <property type="protein sequence ID" value="CAG8790075.1"/>
    <property type="molecule type" value="Genomic_DNA"/>
</dbReference>
<keyword evidence="2" id="KW-1185">Reference proteome</keyword>
<feature type="non-terminal residue" evidence="1">
    <location>
        <position position="41"/>
    </location>
</feature>
<comment type="caution">
    <text evidence="1">The sequence shown here is derived from an EMBL/GenBank/DDBJ whole genome shotgun (WGS) entry which is preliminary data.</text>
</comment>
<dbReference type="Proteomes" id="UP000789396">
    <property type="component" value="Unassembled WGS sequence"/>
</dbReference>
<organism evidence="1 2">
    <name type="scientific">Racocetra fulgida</name>
    <dbReference type="NCBI Taxonomy" id="60492"/>
    <lineage>
        <taxon>Eukaryota</taxon>
        <taxon>Fungi</taxon>
        <taxon>Fungi incertae sedis</taxon>
        <taxon>Mucoromycota</taxon>
        <taxon>Glomeromycotina</taxon>
        <taxon>Glomeromycetes</taxon>
        <taxon>Diversisporales</taxon>
        <taxon>Gigasporaceae</taxon>
        <taxon>Racocetra</taxon>
    </lineage>
</organism>
<sequence>MRTVNKNQLQKYFKRSAQITDFCSGGQKGADIGAFDAFVEY</sequence>
<dbReference type="AlphaFoldDB" id="A0A9N9P777"/>
<accession>A0A9N9P777</accession>
<reference evidence="1" key="1">
    <citation type="submission" date="2021-06" db="EMBL/GenBank/DDBJ databases">
        <authorList>
            <person name="Kallberg Y."/>
            <person name="Tangrot J."/>
            <person name="Rosling A."/>
        </authorList>
    </citation>
    <scope>NUCLEOTIDE SEQUENCE</scope>
    <source>
        <strain evidence="1">IN212</strain>
    </source>
</reference>
<gene>
    <name evidence="1" type="ORF">RFULGI_LOCUS16655</name>
</gene>
<proteinExistence type="predicted"/>
<protein>
    <submittedName>
        <fullName evidence="1">3209_t:CDS:1</fullName>
    </submittedName>
</protein>